<dbReference type="InterPro" id="IPR050287">
    <property type="entry name" value="MTA/SAH_deaminase"/>
</dbReference>
<dbReference type="AlphaFoldDB" id="A0A2P6MKM9"/>
<comment type="catalytic activity">
    <reaction evidence="4">
        <text>S-methyl-5'-thioadenosine + H2O + H(+) = S-methyl-5'-thioinosine + NH4(+)</text>
        <dbReference type="Rhea" id="RHEA:25025"/>
        <dbReference type="ChEBI" id="CHEBI:15377"/>
        <dbReference type="ChEBI" id="CHEBI:15378"/>
        <dbReference type="ChEBI" id="CHEBI:17509"/>
        <dbReference type="ChEBI" id="CHEBI:28938"/>
        <dbReference type="ChEBI" id="CHEBI:48595"/>
        <dbReference type="EC" id="3.5.4.31"/>
    </reaction>
</comment>
<keyword evidence="3 4" id="KW-0862">Zinc</keyword>
<feature type="binding site" evidence="4">
    <location>
        <position position="211"/>
    </location>
    <ligand>
        <name>Zn(2+)</name>
        <dbReference type="ChEBI" id="CHEBI:29105"/>
    </ligand>
</feature>
<comment type="caution">
    <text evidence="4">Lacks conserved residue(s) required for the propagation of feature annotation.</text>
</comment>
<comment type="caution">
    <text evidence="6">The sequence shown here is derived from an EMBL/GenBank/DDBJ whole genome shotgun (WGS) entry which is preliminary data.</text>
</comment>
<feature type="binding site" evidence="4">
    <location>
        <position position="91"/>
    </location>
    <ligand>
        <name>substrate</name>
    </ligand>
</feature>
<comment type="catalytic activity">
    <reaction evidence="4">
        <text>S-adenosyl-L-homocysteine + H2O + H(+) = S-inosyl-L-homocysteine + NH4(+)</text>
        <dbReference type="Rhea" id="RHEA:20716"/>
        <dbReference type="ChEBI" id="CHEBI:15377"/>
        <dbReference type="ChEBI" id="CHEBI:15378"/>
        <dbReference type="ChEBI" id="CHEBI:28938"/>
        <dbReference type="ChEBI" id="CHEBI:57856"/>
        <dbReference type="ChEBI" id="CHEBI:57985"/>
        <dbReference type="EC" id="3.5.4.28"/>
    </reaction>
</comment>
<evidence type="ECO:0000256" key="2">
    <source>
        <dbReference type="ARBA" id="ARBA00022801"/>
    </source>
</evidence>
<keyword evidence="7" id="KW-1185">Reference proteome</keyword>
<evidence type="ECO:0000256" key="4">
    <source>
        <dbReference type="HAMAP-Rule" id="MF_01281"/>
    </source>
</evidence>
<feature type="binding site" evidence="4">
    <location>
        <position position="144"/>
    </location>
    <ligand>
        <name>substrate</name>
    </ligand>
</feature>
<feature type="binding site" evidence="4">
    <location>
        <position position="299"/>
    </location>
    <ligand>
        <name>substrate</name>
    </ligand>
</feature>
<proteinExistence type="inferred from homology"/>
<comment type="cofactor">
    <cofactor evidence="4">
        <name>Zn(2+)</name>
        <dbReference type="ChEBI" id="CHEBI:29105"/>
    </cofactor>
    <text evidence="4">Binds 1 zinc ion per subunit.</text>
</comment>
<gene>
    <name evidence="4" type="primary">mtaD</name>
    <name evidence="6" type="ORF">C6I21_02665</name>
</gene>
<name>A0A2P6MKM9_ALKUR</name>
<dbReference type="InterPro" id="IPR032466">
    <property type="entry name" value="Metal_Hydrolase"/>
</dbReference>
<dbReference type="PANTHER" id="PTHR43794">
    <property type="entry name" value="AMINOHYDROLASE SSNA-RELATED"/>
    <property type="match status" value="1"/>
</dbReference>
<dbReference type="SUPFAM" id="SSF51556">
    <property type="entry name" value="Metallo-dependent hydrolases"/>
    <property type="match status" value="1"/>
</dbReference>
<dbReference type="Pfam" id="PF01979">
    <property type="entry name" value="Amidohydro_1"/>
    <property type="match status" value="1"/>
</dbReference>
<evidence type="ECO:0000259" key="5">
    <source>
        <dbReference type="Pfam" id="PF01979"/>
    </source>
</evidence>
<feature type="domain" description="Amidohydrolase-related" evidence="5">
    <location>
        <begin position="55"/>
        <end position="402"/>
    </location>
</feature>
<feature type="binding site" evidence="4">
    <location>
        <position position="299"/>
    </location>
    <ligand>
        <name>Zn(2+)</name>
        <dbReference type="ChEBI" id="CHEBI:29105"/>
    </ligand>
</feature>
<comment type="function">
    <text evidence="4">Catalyzes the deamination of 5-methylthioadenosine and S-adenosyl-L-homocysteine into 5-methylthioinosine and S-inosyl-L-homocysteine, respectively. Is also able to deaminate adenosine.</text>
</comment>
<feature type="binding site" evidence="4">
    <location>
        <position position="214"/>
    </location>
    <ligand>
        <name>substrate</name>
    </ligand>
</feature>
<dbReference type="FunFam" id="3.20.20.140:FF:000014">
    <property type="entry name" value="5-methylthioadenosine/S-adenosylhomocysteine deaminase"/>
    <property type="match status" value="1"/>
</dbReference>
<dbReference type="RefSeq" id="WP_105957880.1">
    <property type="nucleotide sequence ID" value="NZ_PVNS01000002.1"/>
</dbReference>
<dbReference type="Gene3D" id="2.30.40.10">
    <property type="entry name" value="Urease, subunit C, domain 1"/>
    <property type="match status" value="1"/>
</dbReference>
<evidence type="ECO:0000256" key="1">
    <source>
        <dbReference type="ARBA" id="ARBA00022723"/>
    </source>
</evidence>
<dbReference type="Gene3D" id="3.20.20.140">
    <property type="entry name" value="Metal-dependent hydrolases"/>
    <property type="match status" value="1"/>
</dbReference>
<dbReference type="InterPro" id="IPR006680">
    <property type="entry name" value="Amidohydro-rel"/>
</dbReference>
<feature type="binding site" evidence="4">
    <location>
        <position position="184"/>
    </location>
    <ligand>
        <name>substrate</name>
    </ligand>
</feature>
<dbReference type="Proteomes" id="UP000243650">
    <property type="component" value="Unassembled WGS sequence"/>
</dbReference>
<organism evidence="6 7">
    <name type="scientific">Alkalicoccus urumqiensis</name>
    <name type="common">Bacillus urumqiensis</name>
    <dbReference type="NCBI Taxonomy" id="1548213"/>
    <lineage>
        <taxon>Bacteria</taxon>
        <taxon>Bacillati</taxon>
        <taxon>Bacillota</taxon>
        <taxon>Bacilli</taxon>
        <taxon>Bacillales</taxon>
        <taxon>Bacillaceae</taxon>
        <taxon>Alkalicoccus</taxon>
    </lineage>
</organism>
<comment type="similarity">
    <text evidence="4">Belongs to the metallo-dependent hydrolases superfamily. MTA/SAH deaminase family.</text>
</comment>
<evidence type="ECO:0000313" key="7">
    <source>
        <dbReference type="Proteomes" id="UP000243650"/>
    </source>
</evidence>
<feature type="binding site" evidence="4">
    <location>
        <position position="64"/>
    </location>
    <ligand>
        <name>Zn(2+)</name>
        <dbReference type="ChEBI" id="CHEBI:29105"/>
    </ligand>
</feature>
<reference evidence="6 7" key="1">
    <citation type="submission" date="2018-03" db="EMBL/GenBank/DDBJ databases">
        <title>Bacillus urumqiensis sp. nov., a moderately haloalkaliphilic bacterium isolated from a salt lake.</title>
        <authorList>
            <person name="Zhao B."/>
            <person name="Liao Z."/>
        </authorList>
    </citation>
    <scope>NUCLEOTIDE SEQUENCE [LARGE SCALE GENOMIC DNA]</scope>
    <source>
        <strain evidence="6 7">BZ-SZ-XJ18</strain>
    </source>
</reference>
<feature type="binding site" evidence="4">
    <location>
        <position position="62"/>
    </location>
    <ligand>
        <name>Zn(2+)</name>
        <dbReference type="ChEBI" id="CHEBI:29105"/>
    </ligand>
</feature>
<evidence type="ECO:0000256" key="3">
    <source>
        <dbReference type="ARBA" id="ARBA00022833"/>
    </source>
</evidence>
<dbReference type="EC" id="3.5.4.28" evidence="4"/>
<sequence>MKTLIDNGLIMSAEGKLTAGGIIMEGGTITRAGSGVSRETEDYDEHIDGKGRWFLPGFVNTHGHAGSTLLRGAGEELPLRQWLEQVMWPNEQKLDRDMVSAAQDLALAEMLRSGTTAFLDMYHLGIHDLAEKTSASGMRAVLGRGMIGFGGEAGWQERLDASADFIDSWHEAAEGRIRTAVMPHAPYTCPPAFMEKAASLAVEKGVLFHTHCAETRQECRDHRREHGLHPVDHLHQLGIFQLDVLLAHAVHITEAHMQILADTGTGVSHNPSSNAKLGSGTAPIPEMMKAGVRTALGTDSTASNNTLDMVEEMRLAALIHKGRLEDPEALPAADVFRMATSGGSELLGFHQTGVIQAGMEADFIAVNPHSLHLTPNLDRAAAHTAYSLKSSDVEDVWVQGRRLMKNKELVTLDEERIRFNADKQAAKLL</sequence>
<evidence type="ECO:0000313" key="6">
    <source>
        <dbReference type="EMBL" id="PRO66844.1"/>
    </source>
</evidence>
<accession>A0A2P6MKM9</accession>
<dbReference type="EC" id="3.5.4.31" evidence="4"/>
<keyword evidence="1 4" id="KW-0479">Metal-binding</keyword>
<dbReference type="OrthoDB" id="9807210at2"/>
<dbReference type="CDD" id="cd01298">
    <property type="entry name" value="ATZ_TRZ_like"/>
    <property type="match status" value="1"/>
</dbReference>
<keyword evidence="2 4" id="KW-0378">Hydrolase</keyword>
<dbReference type="GO" id="GO:0050270">
    <property type="term" value="F:S-adenosylhomocysteine deaminase activity"/>
    <property type="evidence" value="ECO:0007669"/>
    <property type="project" value="UniProtKB-UniRule"/>
</dbReference>
<dbReference type="PANTHER" id="PTHR43794:SF11">
    <property type="entry name" value="AMIDOHYDROLASE-RELATED DOMAIN-CONTAINING PROTEIN"/>
    <property type="match status" value="1"/>
</dbReference>
<dbReference type="InterPro" id="IPR023512">
    <property type="entry name" value="Deaminase_MtaD/DadD"/>
</dbReference>
<dbReference type="GO" id="GO:0046872">
    <property type="term" value="F:metal ion binding"/>
    <property type="evidence" value="ECO:0007669"/>
    <property type="project" value="UniProtKB-KW"/>
</dbReference>
<dbReference type="HAMAP" id="MF_01281">
    <property type="entry name" value="MTA_SAH_deamin"/>
    <property type="match status" value="1"/>
</dbReference>
<dbReference type="GO" id="GO:0090614">
    <property type="term" value="F:5'-methylthioadenosine deaminase activity"/>
    <property type="evidence" value="ECO:0007669"/>
    <property type="project" value="UniProtKB-UniRule"/>
</dbReference>
<dbReference type="SUPFAM" id="SSF51338">
    <property type="entry name" value="Composite domain of metallo-dependent hydrolases"/>
    <property type="match status" value="1"/>
</dbReference>
<dbReference type="InterPro" id="IPR011059">
    <property type="entry name" value="Metal-dep_hydrolase_composite"/>
</dbReference>
<dbReference type="EMBL" id="PVNS01000002">
    <property type="protein sequence ID" value="PRO66844.1"/>
    <property type="molecule type" value="Genomic_DNA"/>
</dbReference>
<protein>
    <recommendedName>
        <fullName evidence="4">5-methylthioadenosine/S-adenosylhomocysteine deaminase</fullName>
        <shortName evidence="4">MTA/SAH deaminase</shortName>
        <ecNumber evidence="4">3.5.4.28</ecNumber>
        <ecNumber evidence="4">3.5.4.31</ecNumber>
    </recommendedName>
</protein>